<keyword evidence="4 7" id="KW-0808">Transferase</keyword>
<dbReference type="EC" id="2.1.1.-" evidence="6"/>
<keyword evidence="8" id="KW-1185">Reference proteome</keyword>
<dbReference type="InterPro" id="IPR007213">
    <property type="entry name" value="Ppm1/Ppm2/Tcmp"/>
</dbReference>
<evidence type="ECO:0000256" key="5">
    <source>
        <dbReference type="ARBA" id="ARBA00022691"/>
    </source>
</evidence>
<dbReference type="OrthoDB" id="9806164at2"/>
<dbReference type="SUPFAM" id="SSF53335">
    <property type="entry name" value="S-adenosyl-L-methionine-dependent methyltransferases"/>
    <property type="match status" value="1"/>
</dbReference>
<dbReference type="PANTHER" id="PTHR43619">
    <property type="entry name" value="S-ADENOSYL-L-METHIONINE-DEPENDENT METHYLTRANSFERASE YKTD-RELATED"/>
    <property type="match status" value="1"/>
</dbReference>
<dbReference type="EMBL" id="VIRS01000047">
    <property type="protein sequence ID" value="TQS40120.1"/>
    <property type="molecule type" value="Genomic_DNA"/>
</dbReference>
<organism evidence="7 8">
    <name type="scientific">Cryptosporangium phraense</name>
    <dbReference type="NCBI Taxonomy" id="2593070"/>
    <lineage>
        <taxon>Bacteria</taxon>
        <taxon>Bacillati</taxon>
        <taxon>Actinomycetota</taxon>
        <taxon>Actinomycetes</taxon>
        <taxon>Cryptosporangiales</taxon>
        <taxon>Cryptosporangiaceae</taxon>
        <taxon>Cryptosporangium</taxon>
    </lineage>
</organism>
<dbReference type="GO" id="GO:0032259">
    <property type="term" value="P:methylation"/>
    <property type="evidence" value="ECO:0007669"/>
    <property type="project" value="UniProtKB-KW"/>
</dbReference>
<comment type="function">
    <text evidence="1 6">Exhibits S-adenosyl-L-methionine-dependent methyltransferase activity.</text>
</comment>
<dbReference type="InterPro" id="IPR029063">
    <property type="entry name" value="SAM-dependent_MTases_sf"/>
</dbReference>
<dbReference type="InParanoid" id="A0A545AFT4"/>
<reference evidence="7 8" key="1">
    <citation type="submission" date="2019-07" db="EMBL/GenBank/DDBJ databases">
        <title>Cryptosporangium phraense sp. nov., isolated from plant litter.</title>
        <authorList>
            <person name="Suriyachadkun C."/>
        </authorList>
    </citation>
    <scope>NUCLEOTIDE SEQUENCE [LARGE SCALE GENOMIC DNA]</scope>
    <source>
        <strain evidence="7 8">A-T 5661</strain>
    </source>
</reference>
<gene>
    <name evidence="7" type="ORF">FL583_36490</name>
</gene>
<evidence type="ECO:0000256" key="2">
    <source>
        <dbReference type="ARBA" id="ARBA00008138"/>
    </source>
</evidence>
<dbReference type="AlphaFoldDB" id="A0A545AFT4"/>
<dbReference type="Pfam" id="PF04072">
    <property type="entry name" value="LCM"/>
    <property type="match status" value="1"/>
</dbReference>
<protein>
    <recommendedName>
        <fullName evidence="6">S-adenosyl-L-methionine-dependent methyltransferase</fullName>
        <ecNumber evidence="6">2.1.1.-</ecNumber>
    </recommendedName>
</protein>
<keyword evidence="3 6" id="KW-0489">Methyltransferase</keyword>
<dbReference type="NCBIfam" id="TIGR00027">
    <property type="entry name" value="mthyl_TIGR00027"/>
    <property type="match status" value="1"/>
</dbReference>
<evidence type="ECO:0000256" key="3">
    <source>
        <dbReference type="ARBA" id="ARBA00022603"/>
    </source>
</evidence>
<accession>A0A545AFT4</accession>
<proteinExistence type="inferred from homology"/>
<evidence type="ECO:0000313" key="8">
    <source>
        <dbReference type="Proteomes" id="UP000317982"/>
    </source>
</evidence>
<dbReference type="PANTHER" id="PTHR43619:SF2">
    <property type="entry name" value="S-ADENOSYL-L-METHIONINE-DEPENDENT METHYLTRANSFERASES SUPERFAMILY PROTEIN"/>
    <property type="match status" value="1"/>
</dbReference>
<evidence type="ECO:0000313" key="7">
    <source>
        <dbReference type="EMBL" id="TQS40120.1"/>
    </source>
</evidence>
<evidence type="ECO:0000256" key="6">
    <source>
        <dbReference type="RuleBase" id="RU362030"/>
    </source>
</evidence>
<name>A0A545AFT4_9ACTN</name>
<keyword evidence="5 6" id="KW-0949">S-adenosyl-L-methionine</keyword>
<evidence type="ECO:0000256" key="4">
    <source>
        <dbReference type="ARBA" id="ARBA00022679"/>
    </source>
</evidence>
<dbReference type="Proteomes" id="UP000317982">
    <property type="component" value="Unassembled WGS sequence"/>
</dbReference>
<dbReference type="RefSeq" id="WP_142709476.1">
    <property type="nucleotide sequence ID" value="NZ_VIRS01000047.1"/>
</dbReference>
<comment type="caution">
    <text evidence="7">The sequence shown here is derived from an EMBL/GenBank/DDBJ whole genome shotgun (WGS) entry which is preliminary data.</text>
</comment>
<dbReference type="Gene3D" id="3.40.50.150">
    <property type="entry name" value="Vaccinia Virus protein VP39"/>
    <property type="match status" value="1"/>
</dbReference>
<comment type="similarity">
    <text evidence="2 6">Belongs to the UPF0677 family.</text>
</comment>
<sequence>MAESLRASRTAVQVCQGRAASSVLDDPTAWELLRPSEREPVRWVREGSVPSAWRERVEYETVRATAELMAPRTVAIDRAVVECSAPQVVILGAGLDGRAWRLVSDRTVFEVDQPASQADKKSRAVSLGPGPSYVPVDFRTDRLSSVLAEAGLSSELATVWVWEGVVPYLTSAEVAATAAEVARCSAPGSRLVVNFQTPGRGLALGRFVSRLLSWSAGRASVWRDEPWRSTWTVPEMAALLRRNGFGEIREVDLGAVAEELGVVIRRPASMRHGRVVVADL</sequence>
<dbReference type="InterPro" id="IPR011610">
    <property type="entry name" value="SAM_mthyl_Trfase_ML2640-like"/>
</dbReference>
<dbReference type="GO" id="GO:0008168">
    <property type="term" value="F:methyltransferase activity"/>
    <property type="evidence" value="ECO:0007669"/>
    <property type="project" value="UniProtKB-UniRule"/>
</dbReference>
<evidence type="ECO:0000256" key="1">
    <source>
        <dbReference type="ARBA" id="ARBA00003907"/>
    </source>
</evidence>